<dbReference type="Proteomes" id="UP000000437">
    <property type="component" value="Chromosome 23"/>
</dbReference>
<sequence length="187" mass="21087">MLLLVPKPPTPPPSRLHPPTAASVGDWNRRYIRTLPPEALKDPALLTTRSYKDFKVPAFTTLTDLSPHFNFNHFISMQLLASLVSLLLVLYSVRAAAVLPLEERNPAQSRELSKERKELILKLISGLLDGVDNSVLAGEIAPVSLDVEEPLESRLEERAVYNRLSQLPQRDRKAPCKNFFWKTFTSC</sequence>
<reference evidence="2" key="1">
    <citation type="submission" date="2025-08" db="UniProtKB">
        <authorList>
            <consortium name="RefSeq"/>
        </authorList>
    </citation>
    <scope>IDENTIFICATION</scope>
    <source>
        <strain evidence="2">Tuebingen</strain>
        <tissue evidence="2">Fibroblasts and whole tissue</tissue>
    </source>
</reference>
<gene>
    <name evidence="2" type="primary">sst6.1</name>
    <name evidence="2" type="synonym">cort</name>
    <name evidence="2" type="synonym">PPSS3</name>
    <name evidence="2" type="synonym">SS2</name>
    <name evidence="2" type="synonym">sst3</name>
    <name evidence="2" type="synonym">sst7</name>
    <name evidence="2" type="synonym">zgc:153708</name>
</gene>
<proteinExistence type="predicted"/>
<dbReference type="RefSeq" id="XP_073794817.1">
    <property type="nucleotide sequence ID" value="XM_073938716.1"/>
</dbReference>
<keyword evidence="1" id="KW-1185">Reference proteome</keyword>
<evidence type="ECO:0000313" key="1">
    <source>
        <dbReference type="Proteomes" id="UP000000437"/>
    </source>
</evidence>
<name>A0AC58IKR9_DANRE</name>
<evidence type="ECO:0000313" key="2">
    <source>
        <dbReference type="RefSeq" id="XP_073794817.1"/>
    </source>
</evidence>
<accession>A0AC58IKR9</accession>
<protein>
    <submittedName>
        <fullName evidence="2">Cortistatin isoform X1</fullName>
    </submittedName>
</protein>
<organism evidence="1 2">
    <name type="scientific">Danio rerio</name>
    <name type="common">Zebrafish</name>
    <name type="synonym">Brachydanio rerio</name>
    <dbReference type="NCBI Taxonomy" id="7955"/>
    <lineage>
        <taxon>Eukaryota</taxon>
        <taxon>Metazoa</taxon>
        <taxon>Chordata</taxon>
        <taxon>Craniata</taxon>
        <taxon>Vertebrata</taxon>
        <taxon>Euteleostomi</taxon>
        <taxon>Actinopterygii</taxon>
        <taxon>Neopterygii</taxon>
        <taxon>Teleostei</taxon>
        <taxon>Ostariophysi</taxon>
        <taxon>Cypriniformes</taxon>
        <taxon>Danionidae</taxon>
        <taxon>Danioninae</taxon>
        <taxon>Danio</taxon>
    </lineage>
</organism>